<accession>Q6R1L6</accession>
<dbReference type="InterPro" id="IPR046445">
    <property type="entry name" value="a/bCoV_VIROPORIN_3A-like_TM"/>
</dbReference>
<dbReference type="GO" id="GO:0033644">
    <property type="term" value="C:host cell membrane"/>
    <property type="evidence" value="ECO:0007669"/>
    <property type="project" value="UniProtKB-SubCell"/>
</dbReference>
<comment type="subcellular location">
    <subcellularLocation>
        <location evidence="1">Host membrane</location>
        <topology evidence="1">Multi-pass membrane protein</topology>
    </subcellularLocation>
</comment>
<dbReference type="PROSITE" id="PS51966">
    <property type="entry name" value="COV_VIROPORIN_3A_TM"/>
    <property type="match status" value="1"/>
</dbReference>
<dbReference type="PROSITE" id="PS51967">
    <property type="entry name" value="COV_VIROPORIN_3A_CD"/>
    <property type="match status" value="1"/>
</dbReference>
<evidence type="ECO:0000256" key="5">
    <source>
        <dbReference type="ARBA" id="ARBA00023136"/>
    </source>
</evidence>
<dbReference type="InterPro" id="IPR004293">
    <property type="entry name" value="Coronavirus_Orf3a/b"/>
</dbReference>
<feature type="domain" description="CoV 3a-like viroporin CD" evidence="9">
    <location>
        <begin position="130"/>
        <end position="209"/>
    </location>
</feature>
<dbReference type="GO" id="GO:0016020">
    <property type="term" value="C:membrane"/>
    <property type="evidence" value="ECO:0007669"/>
    <property type="project" value="UniProtKB-UniRule"/>
</dbReference>
<dbReference type="InterPro" id="IPR046446">
    <property type="entry name" value="a/bCoV_VIROPORIN_3A-like_CD"/>
</dbReference>
<keyword evidence="4 6" id="KW-1133">Transmembrane helix</keyword>
<evidence type="ECO:0000256" key="4">
    <source>
        <dbReference type="ARBA" id="ARBA00022989"/>
    </source>
</evidence>
<sequence length="226" mass="25747">MPFGGLFQLTLESTINKSVANLKLPPHDVTVLRDNLKPVTTLSTITAYLLVSLFVTYFALFKPLTARGRVACFVLKLLTLSVYVPLLVLFGMYLDSFIIFFSTLLFRFIHVGYYAYLYKNFSFVLFNVTKLCFVSGKCWYLEQSFYENRFAAIYGGDHYVVLGGETITFVSFDDLYVAIRGSCEKNLQLMRKVDLYNGAVIYIFAEEPVVGIVYSSQLYEDVPSIN</sequence>
<evidence type="ECO:0000256" key="3">
    <source>
        <dbReference type="ARBA" id="ARBA00022870"/>
    </source>
</evidence>
<name>Q6R1L6_CVHNL</name>
<protein>
    <submittedName>
        <fullName evidence="10">ORF 4ab</fullName>
    </submittedName>
</protein>
<reference evidence="10 11" key="1">
    <citation type="journal article" date="2004" name="Proc. Natl. Acad. Sci. U.S.A.">
        <title>A previously undescribed coronavirus associated with respiratory disease in humans.</title>
        <authorList>
            <person name="Fouchier R.A."/>
            <person name="Hartwig N.G."/>
            <person name="Bestebroer T.M."/>
            <person name="Niemeyer B."/>
            <person name="De Jong J.C."/>
            <person name="Simon J.H."/>
            <person name="Osterhaus A.D."/>
        </authorList>
    </citation>
    <scope>NUCLEOTIDE SEQUENCE [LARGE SCALE GENOMIC DNA]</scope>
</reference>
<evidence type="ECO:0000313" key="10">
    <source>
        <dbReference type="EMBL" id="AAS89768.1"/>
    </source>
</evidence>
<feature type="transmembrane region" description="Helical" evidence="7">
    <location>
        <begin position="73"/>
        <end position="91"/>
    </location>
</feature>
<feature type="domain" description="CoV 3a-like viroporin TM" evidence="8">
    <location>
        <begin position="35"/>
        <end position="126"/>
    </location>
</feature>
<evidence type="ECO:0000256" key="1">
    <source>
        <dbReference type="ARBA" id="ARBA00004301"/>
    </source>
</evidence>
<dbReference type="Proteomes" id="UP000161757">
    <property type="component" value="Segment"/>
</dbReference>
<keyword evidence="2 6" id="KW-0812">Transmembrane</keyword>
<feature type="transmembrane region" description="Helical" evidence="7">
    <location>
        <begin position="97"/>
        <end position="116"/>
    </location>
</feature>
<organismHost>
    <name type="scientific">Homo sapiens</name>
    <name type="common">Human</name>
    <dbReference type="NCBI Taxonomy" id="9606"/>
</organismHost>
<proteinExistence type="predicted"/>
<organism evidence="10 11">
    <name type="scientific">Human coronavirus NL63</name>
    <name type="common">HCoV-NL63</name>
    <dbReference type="NCBI Taxonomy" id="277944"/>
    <lineage>
        <taxon>Viruses</taxon>
        <taxon>Riboviria</taxon>
        <taxon>Orthornavirae</taxon>
        <taxon>Pisuviricota</taxon>
        <taxon>Pisoniviricetes</taxon>
        <taxon>Nidovirales</taxon>
        <taxon>Cornidovirineae</taxon>
        <taxon>Coronaviridae</taxon>
        <taxon>Orthocoronavirinae</taxon>
        <taxon>Alphacoronavirus</taxon>
        <taxon>Setracovirus</taxon>
        <taxon>Alphacoronavirus amsterdamense</taxon>
    </lineage>
</organism>
<dbReference type="Pfam" id="PF03053">
    <property type="entry name" value="Corona_NS3b"/>
    <property type="match status" value="1"/>
</dbReference>
<feature type="transmembrane region" description="Helical" evidence="7">
    <location>
        <begin position="42"/>
        <end position="61"/>
    </location>
</feature>
<keyword evidence="3 6" id="KW-1043">Host membrane</keyword>
<evidence type="ECO:0000256" key="2">
    <source>
        <dbReference type="ARBA" id="ARBA00022692"/>
    </source>
</evidence>
<evidence type="ECO:0000256" key="7">
    <source>
        <dbReference type="SAM" id="Phobius"/>
    </source>
</evidence>
<evidence type="ECO:0000256" key="6">
    <source>
        <dbReference type="PROSITE-ProRule" id="PRU01311"/>
    </source>
</evidence>
<evidence type="ECO:0000259" key="8">
    <source>
        <dbReference type="PROSITE" id="PS51966"/>
    </source>
</evidence>
<evidence type="ECO:0000313" key="11">
    <source>
        <dbReference type="Proteomes" id="UP000161757"/>
    </source>
</evidence>
<evidence type="ECO:0000259" key="9">
    <source>
        <dbReference type="PROSITE" id="PS51967"/>
    </source>
</evidence>
<keyword evidence="5 6" id="KW-0472">Membrane</keyword>
<dbReference type="EMBL" id="AY518894">
    <property type="protein sequence ID" value="AAS89768.1"/>
    <property type="molecule type" value="Genomic_RNA"/>
</dbReference>